<feature type="signal peptide" evidence="1">
    <location>
        <begin position="1"/>
        <end position="20"/>
    </location>
</feature>
<comment type="caution">
    <text evidence="3">The sequence shown here is derived from an EMBL/GenBank/DDBJ whole genome shotgun (WGS) entry which is preliminary data.</text>
</comment>
<reference evidence="3 4" key="1">
    <citation type="submission" date="2019-01" db="EMBL/GenBank/DDBJ databases">
        <title>Draft genome sequence of Cellulomonas takizawaensis strain TKZ-21.</title>
        <authorList>
            <person name="Yamamura H."/>
            <person name="Hayashi T."/>
            <person name="Hamada M."/>
            <person name="Serisawa Y."/>
            <person name="Matsuyama K."/>
            <person name="Nakagawa Y."/>
            <person name="Otoguro M."/>
            <person name="Yanagida F."/>
            <person name="Hayakawa M."/>
        </authorList>
    </citation>
    <scope>NUCLEOTIDE SEQUENCE [LARGE SCALE GENOMIC DNA]</scope>
    <source>
        <strain evidence="3 4">NBRC12680</strain>
    </source>
</reference>
<proteinExistence type="predicted"/>
<keyword evidence="4" id="KW-1185">Reference proteome</keyword>
<dbReference type="Pfam" id="PF08666">
    <property type="entry name" value="SAF"/>
    <property type="match status" value="1"/>
</dbReference>
<dbReference type="Proteomes" id="UP000289954">
    <property type="component" value="Unassembled WGS sequence"/>
</dbReference>
<dbReference type="SMART" id="SM00858">
    <property type="entry name" value="SAF"/>
    <property type="match status" value="1"/>
</dbReference>
<feature type="domain" description="SAF" evidence="2">
    <location>
        <begin position="33"/>
        <end position="95"/>
    </location>
</feature>
<evidence type="ECO:0000259" key="2">
    <source>
        <dbReference type="SMART" id="SM00858"/>
    </source>
</evidence>
<accession>A0A402DV18</accession>
<dbReference type="EMBL" id="BIMR01000288">
    <property type="protein sequence ID" value="GCE78000.1"/>
    <property type="molecule type" value="Genomic_DNA"/>
</dbReference>
<gene>
    <name evidence="3" type="ORF">CBZ_30560</name>
</gene>
<dbReference type="CDD" id="cd11614">
    <property type="entry name" value="SAF_CpaB_FlgA_like"/>
    <property type="match status" value="1"/>
</dbReference>
<keyword evidence="1" id="KW-0732">Signal</keyword>
<organism evidence="3 4">
    <name type="scientific">Cellulomonas biazotea</name>
    <dbReference type="NCBI Taxonomy" id="1709"/>
    <lineage>
        <taxon>Bacteria</taxon>
        <taxon>Bacillati</taxon>
        <taxon>Actinomycetota</taxon>
        <taxon>Actinomycetes</taxon>
        <taxon>Micrococcales</taxon>
        <taxon>Cellulomonadaceae</taxon>
        <taxon>Cellulomonas</taxon>
    </lineage>
</organism>
<evidence type="ECO:0000313" key="3">
    <source>
        <dbReference type="EMBL" id="GCE78000.1"/>
    </source>
</evidence>
<feature type="chain" id="PRO_5019525127" description="SAF domain-containing protein" evidence="1">
    <location>
        <begin position="21"/>
        <end position="204"/>
    </location>
</feature>
<dbReference type="AlphaFoldDB" id="A0A402DV18"/>
<name>A0A402DV18_9CELL</name>
<sequence length="204" mass="19588">MLWRARFVAAALLVAVAVHGVLTTLDPDPAPTVPVVVAAHALTAGSRVGSADVTVRHVPVTVAPDEAPTTTADVVDRALAVDLTSGSPLVPGVLVDDDGRGPPGTVVAAVRLADEAAAAMLSPGLRVDVIAATAEGGDGTRVAAGALVLPAPPSPPDAAGGGLVGLGGSGSETAPPVLLAVTPDEALALAGASASSVLSAVVVP</sequence>
<dbReference type="InterPro" id="IPR013974">
    <property type="entry name" value="SAF"/>
</dbReference>
<protein>
    <recommendedName>
        <fullName evidence="2">SAF domain-containing protein</fullName>
    </recommendedName>
</protein>
<evidence type="ECO:0000256" key="1">
    <source>
        <dbReference type="SAM" id="SignalP"/>
    </source>
</evidence>
<evidence type="ECO:0000313" key="4">
    <source>
        <dbReference type="Proteomes" id="UP000289954"/>
    </source>
</evidence>